<dbReference type="EMBL" id="OW152835">
    <property type="protein sequence ID" value="CAH2056149.1"/>
    <property type="molecule type" value="Genomic_DNA"/>
</dbReference>
<feature type="non-terminal residue" evidence="2">
    <location>
        <position position="146"/>
    </location>
</feature>
<dbReference type="Proteomes" id="UP000837857">
    <property type="component" value="Chromosome 23"/>
</dbReference>
<accession>A0ABN8IER4</accession>
<feature type="region of interest" description="Disordered" evidence="1">
    <location>
        <begin position="65"/>
        <end position="87"/>
    </location>
</feature>
<evidence type="ECO:0000256" key="1">
    <source>
        <dbReference type="SAM" id="MobiDB-lite"/>
    </source>
</evidence>
<evidence type="ECO:0000313" key="3">
    <source>
        <dbReference type="Proteomes" id="UP000837857"/>
    </source>
</evidence>
<gene>
    <name evidence="2" type="ORF">IPOD504_LOCUS9414</name>
</gene>
<reference evidence="2" key="1">
    <citation type="submission" date="2022-03" db="EMBL/GenBank/DDBJ databases">
        <authorList>
            <person name="Martin H S."/>
        </authorList>
    </citation>
    <scope>NUCLEOTIDE SEQUENCE</scope>
</reference>
<organism evidence="2 3">
    <name type="scientific">Iphiclides podalirius</name>
    <name type="common">scarce swallowtail</name>
    <dbReference type="NCBI Taxonomy" id="110791"/>
    <lineage>
        <taxon>Eukaryota</taxon>
        <taxon>Metazoa</taxon>
        <taxon>Ecdysozoa</taxon>
        <taxon>Arthropoda</taxon>
        <taxon>Hexapoda</taxon>
        <taxon>Insecta</taxon>
        <taxon>Pterygota</taxon>
        <taxon>Neoptera</taxon>
        <taxon>Endopterygota</taxon>
        <taxon>Lepidoptera</taxon>
        <taxon>Glossata</taxon>
        <taxon>Ditrysia</taxon>
        <taxon>Papilionoidea</taxon>
        <taxon>Papilionidae</taxon>
        <taxon>Papilioninae</taxon>
        <taxon>Iphiclides</taxon>
    </lineage>
</organism>
<keyword evidence="3" id="KW-1185">Reference proteome</keyword>
<protein>
    <submittedName>
        <fullName evidence="2">Uncharacterized protein</fullName>
    </submittedName>
</protein>
<evidence type="ECO:0000313" key="2">
    <source>
        <dbReference type="EMBL" id="CAH2056149.1"/>
    </source>
</evidence>
<proteinExistence type="predicted"/>
<name>A0ABN8IER4_9NEOP</name>
<sequence>MCVYVYQENIVRSDTVNTFGAALDIGALFSGRRYYCEGIPPPPKSEHVSKLVSCLGTLRPEAWVRPIPPEGRGGGAPAKEICTTPDRQQPELELSDRVVRVRTDSDNGGATEALSNAKPNIVKYCDQCFCNDCAIEDWRDSGFGDR</sequence>